<evidence type="ECO:0000313" key="3">
    <source>
        <dbReference type="EMBL" id="KAK2945249.1"/>
    </source>
</evidence>
<dbReference type="Pfam" id="PF00240">
    <property type="entry name" value="ubiquitin"/>
    <property type="match status" value="1"/>
</dbReference>
<dbReference type="InterPro" id="IPR029071">
    <property type="entry name" value="Ubiquitin-like_domsf"/>
</dbReference>
<feature type="region of interest" description="Disordered" evidence="1">
    <location>
        <begin position="294"/>
        <end position="313"/>
    </location>
</feature>
<reference evidence="3 4" key="1">
    <citation type="journal article" date="2022" name="bioRxiv">
        <title>Genomics of Preaxostyla Flagellates Illuminates Evolutionary Transitions and the Path Towards Mitochondrial Loss.</title>
        <authorList>
            <person name="Novak L.V.F."/>
            <person name="Treitli S.C."/>
            <person name="Pyrih J."/>
            <person name="Halakuc P."/>
            <person name="Pipaliya S.V."/>
            <person name="Vacek V."/>
            <person name="Brzon O."/>
            <person name="Soukal P."/>
            <person name="Eme L."/>
            <person name="Dacks J.B."/>
            <person name="Karnkowska A."/>
            <person name="Elias M."/>
            <person name="Hampl V."/>
        </authorList>
    </citation>
    <scope>NUCLEOTIDE SEQUENCE [LARGE SCALE GENOMIC DNA]</scope>
    <source>
        <strain evidence="3">NAU3</strain>
        <tissue evidence="3">Gut</tissue>
    </source>
</reference>
<gene>
    <name evidence="3" type="ORF">BLNAU_19825</name>
</gene>
<dbReference type="PROSITE" id="PS50053">
    <property type="entry name" value="UBIQUITIN_2"/>
    <property type="match status" value="1"/>
</dbReference>
<evidence type="ECO:0000313" key="4">
    <source>
        <dbReference type="Proteomes" id="UP001281761"/>
    </source>
</evidence>
<organism evidence="3 4">
    <name type="scientific">Blattamonas nauphoetae</name>
    <dbReference type="NCBI Taxonomy" id="2049346"/>
    <lineage>
        <taxon>Eukaryota</taxon>
        <taxon>Metamonada</taxon>
        <taxon>Preaxostyla</taxon>
        <taxon>Oxymonadida</taxon>
        <taxon>Blattamonas</taxon>
    </lineage>
</organism>
<dbReference type="SMART" id="SM00213">
    <property type="entry name" value="UBQ"/>
    <property type="match status" value="1"/>
</dbReference>
<feature type="domain" description="Ubiquitin-like" evidence="2">
    <location>
        <begin position="371"/>
        <end position="439"/>
    </location>
</feature>
<proteinExistence type="predicted"/>
<feature type="compositionally biased region" description="Polar residues" evidence="1">
    <location>
        <begin position="354"/>
        <end position="363"/>
    </location>
</feature>
<sequence length="824" mass="90606">MGCSSSVDVVPTESVVVSKKKRVIQDPSNPDATIEIDDDLSFAESPTIMKVISSIANNIDLPVQTTHDNAFLMRHLLCYMGIHPQNYESLFSIDISKPQPSQQTDPTYPATVPPIPQPDANDSIVGTVRISLKENPLRTLYIVPHTLQQESSFFVLIPSGLTFLGLYRLLSSILSIDFGSFCLYSSKDLKDPVPIHQLATLKSIHFCHFPPPVTVFVSDGETQSHVIVSEQEATLNSLLASITDPCPLFSKPGTAFSKGKRVLEDEPLSSQNIRFGDVILAELVADSNPSLATTIHEPHAVKPRPSSPTTSVLDASMNNRASVESTQPNDDLRNDSSSPPEPSFTPIYNPKSPHAQNEATKNPRNTRSRNIHVNIVKQGHLQFFYTLQRAQTILSIKEMLDDKYGIPVAKQVLECKGEILENSKVAGDYQLENEDTIVVHSVMPATTLHLFIVSTTGQCVPITIDGHASTAKLLQQIEEQTGWNTYAGRLEMGGMELGEVLMGVTDNSTLVFRASSEKSVADSNEVRLSVQTNVTKERDSKEKARLRRRKEDMRRVVLGRGNDALAVDFPSAPTFVFLREQLLKEVVNEKSNASPLFRQFVVDEKPITNESETITFTESQLFVTLSSQQRFITIVVQINSSQSLTFTVPQNTAFDQLTKEIQTLIGPSVPFTFYSPSLKTRVPTQAVFNRLLLTKQTKKDGKVDLNLVFAAGGDGTRPVHFVIPSALLPHSLRNTPLFSFISDPNAPHPPLTVSLTFAVDSSSTVAAVLTSLSSFFLASSSDGLRPSVLIDSKGSQLNPDSPFNFDIFSTFFVSPELLAVQELP</sequence>
<protein>
    <recommendedName>
        <fullName evidence="2">Ubiquitin-like domain-containing protein</fullName>
    </recommendedName>
</protein>
<feature type="region of interest" description="Disordered" evidence="1">
    <location>
        <begin position="323"/>
        <end position="370"/>
    </location>
</feature>
<evidence type="ECO:0000259" key="2">
    <source>
        <dbReference type="PROSITE" id="PS50053"/>
    </source>
</evidence>
<dbReference type="SUPFAM" id="SSF54236">
    <property type="entry name" value="Ubiquitin-like"/>
    <property type="match status" value="1"/>
</dbReference>
<dbReference type="Proteomes" id="UP001281761">
    <property type="component" value="Unassembled WGS sequence"/>
</dbReference>
<name>A0ABQ9X1M4_9EUKA</name>
<dbReference type="InterPro" id="IPR000626">
    <property type="entry name" value="Ubiquitin-like_dom"/>
</dbReference>
<dbReference type="EMBL" id="JARBJD010000267">
    <property type="protein sequence ID" value="KAK2945249.1"/>
    <property type="molecule type" value="Genomic_DNA"/>
</dbReference>
<comment type="caution">
    <text evidence="3">The sequence shown here is derived from an EMBL/GenBank/DDBJ whole genome shotgun (WGS) entry which is preliminary data.</text>
</comment>
<keyword evidence="4" id="KW-1185">Reference proteome</keyword>
<evidence type="ECO:0000256" key="1">
    <source>
        <dbReference type="SAM" id="MobiDB-lite"/>
    </source>
</evidence>
<dbReference type="Gene3D" id="3.10.20.90">
    <property type="entry name" value="Phosphatidylinositol 3-kinase Catalytic Subunit, Chain A, domain 1"/>
    <property type="match status" value="1"/>
</dbReference>
<accession>A0ABQ9X1M4</accession>
<dbReference type="CDD" id="cd17039">
    <property type="entry name" value="Ubl_ubiquitin_like"/>
    <property type="match status" value="1"/>
</dbReference>